<gene>
    <name evidence="1" type="ordered locus">AM1_5861</name>
</gene>
<dbReference type="Proteomes" id="UP000000268">
    <property type="component" value="Chromosome"/>
</dbReference>
<name>B0C0K9_ACAM1</name>
<dbReference type="HOGENOM" id="CLU_3228085_0_0_3"/>
<sequence>MYEDIKAIRGLNPLDVGQLKRMVKDRIAHSYRISSPFPVQRES</sequence>
<evidence type="ECO:0000313" key="1">
    <source>
        <dbReference type="EMBL" id="ABW30802.1"/>
    </source>
</evidence>
<dbReference type="STRING" id="329726.AM1_5861"/>
<keyword evidence="2" id="KW-1185">Reference proteome</keyword>
<evidence type="ECO:0000313" key="2">
    <source>
        <dbReference type="Proteomes" id="UP000000268"/>
    </source>
</evidence>
<organism evidence="1 2">
    <name type="scientific">Acaryochloris marina (strain MBIC 11017)</name>
    <dbReference type="NCBI Taxonomy" id="329726"/>
    <lineage>
        <taxon>Bacteria</taxon>
        <taxon>Bacillati</taxon>
        <taxon>Cyanobacteriota</taxon>
        <taxon>Cyanophyceae</taxon>
        <taxon>Acaryochloridales</taxon>
        <taxon>Acaryochloridaceae</taxon>
        <taxon>Acaryochloris</taxon>
    </lineage>
</organism>
<dbReference type="AlphaFoldDB" id="B0C0K9"/>
<protein>
    <submittedName>
        <fullName evidence="1">Uncharacterized protein</fullName>
    </submittedName>
</protein>
<proteinExistence type="predicted"/>
<accession>B0C0K9</accession>
<dbReference type="KEGG" id="amr:AM1_5861"/>
<dbReference type="EMBL" id="CP000828">
    <property type="protein sequence ID" value="ABW30802.1"/>
    <property type="molecule type" value="Genomic_DNA"/>
</dbReference>
<reference evidence="1 2" key="1">
    <citation type="journal article" date="2008" name="Proc. Natl. Acad. Sci. U.S.A.">
        <title>Niche adaptation and genome expansion in the chlorophyll d-producing cyanobacterium Acaryochloris marina.</title>
        <authorList>
            <person name="Swingley W.D."/>
            <person name="Chen M."/>
            <person name="Cheung P.C."/>
            <person name="Conrad A.L."/>
            <person name="Dejesa L.C."/>
            <person name="Hao J."/>
            <person name="Honchak B.M."/>
            <person name="Karbach L.E."/>
            <person name="Kurdoglu A."/>
            <person name="Lahiri S."/>
            <person name="Mastrian S.D."/>
            <person name="Miyashita H."/>
            <person name="Page L."/>
            <person name="Ramakrishna P."/>
            <person name="Satoh S."/>
            <person name="Sattley W.M."/>
            <person name="Shimada Y."/>
            <person name="Taylor H.L."/>
            <person name="Tomo T."/>
            <person name="Tsuchiya T."/>
            <person name="Wang Z.T."/>
            <person name="Raymond J."/>
            <person name="Mimuro M."/>
            <person name="Blankenship R.E."/>
            <person name="Touchman J.W."/>
        </authorList>
    </citation>
    <scope>NUCLEOTIDE SEQUENCE [LARGE SCALE GENOMIC DNA]</scope>
    <source>
        <strain evidence="2">MBIC 11017</strain>
    </source>
</reference>